<name>A0A927U949_9FIRM</name>
<evidence type="ECO:0008006" key="3">
    <source>
        <dbReference type="Google" id="ProtNLM"/>
    </source>
</evidence>
<evidence type="ECO:0000313" key="1">
    <source>
        <dbReference type="EMBL" id="MBE5918280.1"/>
    </source>
</evidence>
<evidence type="ECO:0000313" key="2">
    <source>
        <dbReference type="Proteomes" id="UP000766246"/>
    </source>
</evidence>
<proteinExistence type="predicted"/>
<protein>
    <recommendedName>
        <fullName evidence="3">Nif11 domain-containing protein</fullName>
    </recommendedName>
</protein>
<dbReference type="Proteomes" id="UP000766246">
    <property type="component" value="Unassembled WGS sequence"/>
</dbReference>
<dbReference type="EMBL" id="SVER01000001">
    <property type="protein sequence ID" value="MBE5918280.1"/>
    <property type="molecule type" value="Genomic_DNA"/>
</dbReference>
<organism evidence="1 2">
    <name type="scientific">Pseudobutyrivibrio ruminis</name>
    <dbReference type="NCBI Taxonomy" id="46206"/>
    <lineage>
        <taxon>Bacteria</taxon>
        <taxon>Bacillati</taxon>
        <taxon>Bacillota</taxon>
        <taxon>Clostridia</taxon>
        <taxon>Lachnospirales</taxon>
        <taxon>Lachnospiraceae</taxon>
        <taxon>Pseudobutyrivibrio</taxon>
    </lineage>
</organism>
<reference evidence="1" key="1">
    <citation type="submission" date="2019-04" db="EMBL/GenBank/DDBJ databases">
        <title>Evolution of Biomass-Degrading Anaerobic Consortia Revealed by Metagenomics.</title>
        <authorList>
            <person name="Peng X."/>
        </authorList>
    </citation>
    <scope>NUCLEOTIDE SEQUENCE</scope>
    <source>
        <strain evidence="1">SIG311</strain>
    </source>
</reference>
<accession>A0A927U949</accession>
<dbReference type="AlphaFoldDB" id="A0A927U949"/>
<gene>
    <name evidence="1" type="ORF">E7272_00395</name>
</gene>
<comment type="caution">
    <text evidence="1">The sequence shown here is derived from an EMBL/GenBank/DDBJ whole genome shotgun (WGS) entry which is preliminary data.</text>
</comment>
<sequence length="127" mass="13232">MREEMNKYLEMLGEDEEAQKKLKSLNEDDKEGVITASIEIAKSYGINLVKEDFNLETSELDENELEAVSGGATACACLGAGAGASGDGFYGGCGCVIGGGGQFYYDKKHKKLAGFCRCPGVGGGGAS</sequence>